<evidence type="ECO:0000256" key="3">
    <source>
        <dbReference type="RuleBase" id="RU000682"/>
    </source>
</evidence>
<proteinExistence type="predicted"/>
<dbReference type="AlphaFoldDB" id="A0AAV6XZY7"/>
<dbReference type="Proteomes" id="UP000826271">
    <property type="component" value="Unassembled WGS sequence"/>
</dbReference>
<comment type="caution">
    <text evidence="6">The sequence shown here is derived from an EMBL/GenBank/DDBJ whole genome shotgun (WGS) entry which is preliminary data.</text>
</comment>
<keyword evidence="4" id="KW-0175">Coiled coil</keyword>
<dbReference type="PROSITE" id="PS50071">
    <property type="entry name" value="HOMEOBOX_2"/>
    <property type="match status" value="1"/>
</dbReference>
<feature type="domain" description="Homeobox" evidence="5">
    <location>
        <begin position="1"/>
        <end position="56"/>
    </location>
</feature>
<name>A0AAV6XZY7_9LAMI</name>
<dbReference type="Pfam" id="PF00046">
    <property type="entry name" value="Homeodomain"/>
    <property type="match status" value="1"/>
</dbReference>
<organism evidence="6 7">
    <name type="scientific">Buddleja alternifolia</name>
    <dbReference type="NCBI Taxonomy" id="168488"/>
    <lineage>
        <taxon>Eukaryota</taxon>
        <taxon>Viridiplantae</taxon>
        <taxon>Streptophyta</taxon>
        <taxon>Embryophyta</taxon>
        <taxon>Tracheophyta</taxon>
        <taxon>Spermatophyta</taxon>
        <taxon>Magnoliopsida</taxon>
        <taxon>eudicotyledons</taxon>
        <taxon>Gunneridae</taxon>
        <taxon>Pentapetalae</taxon>
        <taxon>asterids</taxon>
        <taxon>lamiids</taxon>
        <taxon>Lamiales</taxon>
        <taxon>Scrophulariaceae</taxon>
        <taxon>Buddlejeae</taxon>
        <taxon>Buddleja</taxon>
    </lineage>
</organism>
<keyword evidence="2 3" id="KW-0539">Nucleus</keyword>
<evidence type="ECO:0000256" key="2">
    <source>
        <dbReference type="PROSITE-ProRule" id="PRU00108"/>
    </source>
</evidence>
<sequence>MAIRFEEYQIDILITAFEESDRLTRQKKIELVSATGLDVEQITSWFNRRRAQKRDKQSRVDLKRCKAELEQALHESKEREAKLNQELEQSKRREVELGDEIELLKQQLRIVGGDLGIDPILSPERFIPTCMSSTCERNRIQGIYYDTRVVGLGNHQE</sequence>
<reference evidence="6" key="1">
    <citation type="submission" date="2019-10" db="EMBL/GenBank/DDBJ databases">
        <authorList>
            <person name="Zhang R."/>
            <person name="Pan Y."/>
            <person name="Wang J."/>
            <person name="Ma R."/>
            <person name="Yu S."/>
        </authorList>
    </citation>
    <scope>NUCLEOTIDE SEQUENCE</scope>
    <source>
        <strain evidence="6">LA-IB0</strain>
        <tissue evidence="6">Leaf</tissue>
    </source>
</reference>
<dbReference type="Gene3D" id="1.10.10.60">
    <property type="entry name" value="Homeodomain-like"/>
    <property type="match status" value="1"/>
</dbReference>
<protein>
    <recommendedName>
        <fullName evidence="5">Homeobox domain-containing protein</fullName>
    </recommendedName>
</protein>
<evidence type="ECO:0000259" key="5">
    <source>
        <dbReference type="PROSITE" id="PS50071"/>
    </source>
</evidence>
<comment type="subcellular location">
    <subcellularLocation>
        <location evidence="1 2 3">Nucleus</location>
    </subcellularLocation>
</comment>
<keyword evidence="2 3" id="KW-0371">Homeobox</keyword>
<accession>A0AAV6XZY7</accession>
<keyword evidence="2 3" id="KW-0238">DNA-binding</keyword>
<evidence type="ECO:0000256" key="4">
    <source>
        <dbReference type="SAM" id="Coils"/>
    </source>
</evidence>
<dbReference type="GO" id="GO:0003677">
    <property type="term" value="F:DNA binding"/>
    <property type="evidence" value="ECO:0007669"/>
    <property type="project" value="UniProtKB-UniRule"/>
</dbReference>
<feature type="DNA-binding region" description="Homeobox" evidence="2">
    <location>
        <begin position="3"/>
        <end position="57"/>
    </location>
</feature>
<dbReference type="InterPro" id="IPR001356">
    <property type="entry name" value="HD"/>
</dbReference>
<dbReference type="SMART" id="SM00389">
    <property type="entry name" value="HOX"/>
    <property type="match status" value="1"/>
</dbReference>
<dbReference type="EMBL" id="WHWC01000002">
    <property type="protein sequence ID" value="KAG8388511.1"/>
    <property type="molecule type" value="Genomic_DNA"/>
</dbReference>
<evidence type="ECO:0000256" key="1">
    <source>
        <dbReference type="ARBA" id="ARBA00004123"/>
    </source>
</evidence>
<dbReference type="GO" id="GO:0005634">
    <property type="term" value="C:nucleus"/>
    <property type="evidence" value="ECO:0007669"/>
    <property type="project" value="UniProtKB-SubCell"/>
</dbReference>
<dbReference type="InterPro" id="IPR009057">
    <property type="entry name" value="Homeodomain-like_sf"/>
</dbReference>
<feature type="coiled-coil region" evidence="4">
    <location>
        <begin position="59"/>
        <end position="107"/>
    </location>
</feature>
<keyword evidence="7" id="KW-1185">Reference proteome</keyword>
<evidence type="ECO:0000313" key="6">
    <source>
        <dbReference type="EMBL" id="KAG8388511.1"/>
    </source>
</evidence>
<dbReference type="SUPFAM" id="SSF46689">
    <property type="entry name" value="Homeodomain-like"/>
    <property type="match status" value="1"/>
</dbReference>
<evidence type="ECO:0000313" key="7">
    <source>
        <dbReference type="Proteomes" id="UP000826271"/>
    </source>
</evidence>
<gene>
    <name evidence="6" type="ORF">BUALT_Bualt02G0133200</name>
</gene>
<dbReference type="CDD" id="cd00086">
    <property type="entry name" value="homeodomain"/>
    <property type="match status" value="1"/>
</dbReference>